<evidence type="ECO:0000313" key="2">
    <source>
        <dbReference type="Proteomes" id="UP000509545"/>
    </source>
</evidence>
<proteinExistence type="predicted"/>
<dbReference type="RefSeq" id="WP_176687646.1">
    <property type="nucleotide sequence ID" value="NZ_CP048810.1"/>
</dbReference>
<sequence length="90" mass="10352">MYEYVEYVLANYFNVAIGYSEGEAVSILRVHLASNPTLFIGVRAHVKRAFGDENFSWKEALSRNDVVTFESESEAREYAQNLLWSQVLKL</sequence>
<gene>
    <name evidence="1" type="ORF">GN234_00950</name>
</gene>
<dbReference type="KEGG" id="pbz:GN234_00950"/>
<dbReference type="Proteomes" id="UP000509545">
    <property type="component" value="Chromosome"/>
</dbReference>
<protein>
    <recommendedName>
        <fullName evidence="3">CdiI immunity protein domain-containing protein</fullName>
    </recommendedName>
</protein>
<evidence type="ECO:0000313" key="1">
    <source>
        <dbReference type="EMBL" id="QKS80596.1"/>
    </source>
</evidence>
<organism evidence="1 2">
    <name type="scientific">Pseudomonas bijieensis</name>
    <dbReference type="NCBI Taxonomy" id="2681983"/>
    <lineage>
        <taxon>Bacteria</taxon>
        <taxon>Pseudomonadati</taxon>
        <taxon>Pseudomonadota</taxon>
        <taxon>Gammaproteobacteria</taxon>
        <taxon>Pseudomonadales</taxon>
        <taxon>Pseudomonadaceae</taxon>
        <taxon>Pseudomonas</taxon>
    </lineage>
</organism>
<reference evidence="1 2" key="1">
    <citation type="submission" date="2020-02" db="EMBL/GenBank/DDBJ databases">
        <authorList>
            <person name="Liang J."/>
        </authorList>
    </citation>
    <scope>NUCLEOTIDE SEQUENCE [LARGE SCALE GENOMIC DNA]</scope>
    <source>
        <strain evidence="1 2">L22-9</strain>
    </source>
</reference>
<keyword evidence="2" id="KW-1185">Reference proteome</keyword>
<accession>A0A6N1C8E2</accession>
<dbReference type="EMBL" id="CP048810">
    <property type="protein sequence ID" value="QKS80596.1"/>
    <property type="molecule type" value="Genomic_DNA"/>
</dbReference>
<name>A0A6N1C8E2_9PSED</name>
<evidence type="ECO:0008006" key="3">
    <source>
        <dbReference type="Google" id="ProtNLM"/>
    </source>
</evidence>
<dbReference type="AlphaFoldDB" id="A0A6N1C8E2"/>